<name>A0A5J6N3R2_9PROT</name>
<evidence type="ECO:0000313" key="8">
    <source>
        <dbReference type="Proteomes" id="UP000325797"/>
    </source>
</evidence>
<dbReference type="SUPFAM" id="SSF54966">
    <property type="entry name" value="RuBisCO, large subunit, small (N-terminal) domain"/>
    <property type="match status" value="1"/>
</dbReference>
<dbReference type="GO" id="GO:0000287">
    <property type="term" value="F:magnesium ion binding"/>
    <property type="evidence" value="ECO:0007669"/>
    <property type="project" value="InterPro"/>
</dbReference>
<dbReference type="SUPFAM" id="SSF51649">
    <property type="entry name" value="RuBisCo, C-terminal domain"/>
    <property type="match status" value="1"/>
</dbReference>
<dbReference type="InterPro" id="IPR000685">
    <property type="entry name" value="RuBisCO_lsu_C"/>
</dbReference>
<keyword evidence="2" id="KW-0479">Metal-binding</keyword>
<dbReference type="InterPro" id="IPR036376">
    <property type="entry name" value="RuBisCO_lsu_C_sf"/>
</dbReference>
<dbReference type="SFLD" id="SFLDG00301">
    <property type="entry name" value="RuBisCO-like_proteins"/>
    <property type="match status" value="1"/>
</dbReference>
<dbReference type="AlphaFoldDB" id="A0A5J6N3R2"/>
<dbReference type="GO" id="GO:0015977">
    <property type="term" value="P:carbon fixation"/>
    <property type="evidence" value="ECO:0007669"/>
    <property type="project" value="InterPro"/>
</dbReference>
<dbReference type="SFLD" id="SFLDS00014">
    <property type="entry name" value="RuBisCO"/>
    <property type="match status" value="1"/>
</dbReference>
<comment type="similarity">
    <text evidence="4">Belongs to the RuBisCO large chain family.</text>
</comment>
<sequence length="421" mass="45063">MTIDRIEADYLIETSFPPEAAAESMAGEQSSGTFLAIPGETPELKARAAARVERLEVLGDAAAPSLPGSGSPRSASEPRRVTANVTLSWPVSNLGPSLPNLVATVAGNLFELKQFSGLRLLDIRMPAAFADAYQGPQFGIDGTRRLAGVEGAPILGTIIKPSVGFGPEETAALVERLALAGIDFIKDDELQSDGPHCPFDERARAVMAVINDVAQRTGKKAMFAFNLTGNLDQMKHRHDLVQSLGGTCIMAGLNSVGLVGMIELRRHSALPIHAHRNGWGYLSRHPMLGWSYIAWQKIWRLAGADHMHVNGLRNKFAESDDSVIASAQACLTPMFPAKPCIVMPVFSSGQTARQAPDTYRRLRSLDLIYLAGGGIMAHPGGPAGGLASIRESWEAAIANVPLEVYSRDHTALAQALETFPS</sequence>
<dbReference type="InterPro" id="IPR033966">
    <property type="entry name" value="RuBisCO"/>
</dbReference>
<dbReference type="InterPro" id="IPR017443">
    <property type="entry name" value="RuBisCO_lsu_fd_N"/>
</dbReference>
<evidence type="ECO:0000256" key="4">
    <source>
        <dbReference type="RuleBase" id="RU003834"/>
    </source>
</evidence>
<accession>A0A5J6N3R2</accession>
<dbReference type="Pfam" id="PF00016">
    <property type="entry name" value="RuBisCO_large"/>
    <property type="match status" value="1"/>
</dbReference>
<dbReference type="RefSeq" id="WP_151119727.1">
    <property type="nucleotide sequence ID" value="NZ_CP042582.1"/>
</dbReference>
<evidence type="ECO:0000256" key="3">
    <source>
        <dbReference type="ARBA" id="ARBA00022842"/>
    </source>
</evidence>
<feature type="domain" description="Ribulose bisphosphate carboxylase large subunit ferrodoxin-like N-terminal" evidence="6">
    <location>
        <begin position="16"/>
        <end position="129"/>
    </location>
</feature>
<dbReference type="Pfam" id="PF02788">
    <property type="entry name" value="RuBisCO_large_N"/>
    <property type="match status" value="1"/>
</dbReference>
<dbReference type="CDD" id="cd08207">
    <property type="entry name" value="RLP_NonPhot"/>
    <property type="match status" value="1"/>
</dbReference>
<dbReference type="InterPro" id="IPR036422">
    <property type="entry name" value="RuBisCO_lsu_N_sf"/>
</dbReference>
<dbReference type="EMBL" id="CP042582">
    <property type="protein sequence ID" value="QEX24449.1"/>
    <property type="molecule type" value="Genomic_DNA"/>
</dbReference>
<evidence type="ECO:0000259" key="6">
    <source>
        <dbReference type="Pfam" id="PF02788"/>
    </source>
</evidence>
<dbReference type="Gene3D" id="3.30.70.150">
    <property type="entry name" value="RuBisCO large subunit, N-terminal domain"/>
    <property type="match status" value="1"/>
</dbReference>
<keyword evidence="8" id="KW-1185">Reference proteome</keyword>
<feature type="domain" description="Ribulose bisphosphate carboxylase large subunit C-terminal" evidence="5">
    <location>
        <begin position="139"/>
        <end position="419"/>
    </location>
</feature>
<dbReference type="InterPro" id="IPR020878">
    <property type="entry name" value="RuBisCo_large_chain_AS"/>
</dbReference>
<organism evidence="7 8">
    <name type="scientific">Hypericibacter adhaerens</name>
    <dbReference type="NCBI Taxonomy" id="2602016"/>
    <lineage>
        <taxon>Bacteria</taxon>
        <taxon>Pseudomonadati</taxon>
        <taxon>Pseudomonadota</taxon>
        <taxon>Alphaproteobacteria</taxon>
        <taxon>Rhodospirillales</taxon>
        <taxon>Dongiaceae</taxon>
        <taxon>Hypericibacter</taxon>
    </lineage>
</organism>
<dbReference type="KEGG" id="hadh:FRZ61_43900"/>
<proteinExistence type="inferred from homology"/>
<dbReference type="GO" id="GO:0016984">
    <property type="term" value="F:ribulose-bisphosphate carboxylase activity"/>
    <property type="evidence" value="ECO:0007669"/>
    <property type="project" value="InterPro"/>
</dbReference>
<protein>
    <submittedName>
        <fullName evidence="7">Ribulose bisphosphate carboxylaseoxygenase large subunit</fullName>
    </submittedName>
</protein>
<evidence type="ECO:0000313" key="7">
    <source>
        <dbReference type="EMBL" id="QEX24449.1"/>
    </source>
</evidence>
<dbReference type="PANTHER" id="PTHR42704">
    <property type="entry name" value="RIBULOSE BISPHOSPHATE CARBOXYLASE"/>
    <property type="match status" value="1"/>
</dbReference>
<comment type="cofactor">
    <cofactor evidence="1">
        <name>Mg(2+)</name>
        <dbReference type="ChEBI" id="CHEBI:18420"/>
    </cofactor>
</comment>
<gene>
    <name evidence="7" type="ORF">FRZ61_43900</name>
</gene>
<dbReference type="PROSITE" id="PS00157">
    <property type="entry name" value="RUBISCO_LARGE"/>
    <property type="match status" value="1"/>
</dbReference>
<dbReference type="OrthoDB" id="9764279at2"/>
<dbReference type="PANTHER" id="PTHR42704:SF17">
    <property type="entry name" value="RIBULOSE BISPHOSPHATE CARBOXYLASE LARGE CHAIN"/>
    <property type="match status" value="1"/>
</dbReference>
<evidence type="ECO:0000256" key="1">
    <source>
        <dbReference type="ARBA" id="ARBA00001946"/>
    </source>
</evidence>
<evidence type="ECO:0000259" key="5">
    <source>
        <dbReference type="Pfam" id="PF00016"/>
    </source>
</evidence>
<reference evidence="7 8" key="1">
    <citation type="submission" date="2019-08" db="EMBL/GenBank/DDBJ databases">
        <title>Hyperibacter terrae gen. nov., sp. nov. and Hyperibacter viscosus sp. nov., two new members in the family Rhodospirillaceae isolated from the rhizosphere of Hypericum perforatum.</title>
        <authorList>
            <person name="Noviana Z."/>
        </authorList>
    </citation>
    <scope>NUCLEOTIDE SEQUENCE [LARGE SCALE GENOMIC DNA]</scope>
    <source>
        <strain evidence="7 8">R5959</strain>
    </source>
</reference>
<dbReference type="Proteomes" id="UP000325797">
    <property type="component" value="Chromosome"/>
</dbReference>
<evidence type="ECO:0000256" key="2">
    <source>
        <dbReference type="ARBA" id="ARBA00022723"/>
    </source>
</evidence>
<dbReference type="Gene3D" id="3.20.20.110">
    <property type="entry name" value="Ribulose bisphosphate carboxylase, large subunit, C-terminal domain"/>
    <property type="match status" value="1"/>
</dbReference>
<keyword evidence="3" id="KW-0460">Magnesium</keyword>